<dbReference type="InterPro" id="IPR008969">
    <property type="entry name" value="CarboxyPept-like_regulatory"/>
</dbReference>
<dbReference type="SUPFAM" id="SSF53300">
    <property type="entry name" value="vWA-like"/>
    <property type="match status" value="1"/>
</dbReference>
<evidence type="ECO:0000313" key="2">
    <source>
        <dbReference type="Proteomes" id="UP000044026"/>
    </source>
</evidence>
<proteinExistence type="predicted"/>
<organism evidence="1 2">
    <name type="scientific">Capnocytophaga canimorsus</name>
    <dbReference type="NCBI Taxonomy" id="28188"/>
    <lineage>
        <taxon>Bacteria</taxon>
        <taxon>Pseudomonadati</taxon>
        <taxon>Bacteroidota</taxon>
        <taxon>Flavobacteriia</taxon>
        <taxon>Flavobacteriales</taxon>
        <taxon>Flavobacteriaceae</taxon>
        <taxon>Capnocytophaga</taxon>
    </lineage>
</organism>
<dbReference type="RefSeq" id="WP_052456152.1">
    <property type="nucleotide sequence ID" value="NZ_CP022382.1"/>
</dbReference>
<dbReference type="Pfam" id="PF12450">
    <property type="entry name" value="vWF_A"/>
    <property type="match status" value="1"/>
</dbReference>
<gene>
    <name evidence="1" type="ORF">CCAN12_750016</name>
</gene>
<reference evidence="1 2" key="1">
    <citation type="submission" date="2015-01" db="EMBL/GenBank/DDBJ databases">
        <authorList>
            <person name="Xiang T."/>
            <person name="Song Y."/>
            <person name="Huang L."/>
            <person name="Wang B."/>
            <person name="Wu P."/>
        </authorList>
    </citation>
    <scope>NUCLEOTIDE SEQUENCE [LARGE SCALE GENOMIC DNA]</scope>
    <source>
        <strain evidence="1 2">Cc12</strain>
    </source>
</reference>
<dbReference type="GeneID" id="69580805"/>
<dbReference type="InterPro" id="IPR002035">
    <property type="entry name" value="VWF_A"/>
</dbReference>
<dbReference type="InterPro" id="IPR021908">
    <property type="entry name" value="YfbK_C"/>
</dbReference>
<dbReference type="PANTHER" id="PTHR10579:SF43">
    <property type="entry name" value="ZINC FINGER (C3HC4-TYPE RING FINGER) FAMILY PROTEIN"/>
    <property type="match status" value="1"/>
</dbReference>
<dbReference type="Proteomes" id="UP000044026">
    <property type="component" value="Unassembled WGS sequence"/>
</dbReference>
<sequence length="596" mass="66921">MRTILLFFLTLVVAYGQEYELSGIVTDESKTPLVGAFVIVKGTTKGTQTDFEGKYLIRVKPNDVLIFSYIGFESQEITIKKQKTLNVVLKEDQQILQDVVIVGYGNPNKSYKAGATIRGIASYQERETYKNIQENKFKKTTTDPVSTFSADVDRASYSNIRRMINNGSLPDRDAVRIEEMINYFDYDYPQPDANSKTPFKVTTELSEAPWNSKNYLLQIGVQAEKINLEKTPPSNIVFLIDVSGSMDYPNKLPLLKSSFKLLLNSLKSTDKVAIVVYAGRSGLVLPSTSAKEKAKIEAALDNLNAGGSTAGGEGLKLAYKVARENFIPSGNNRIILATDGDFNVGINNYGDLQRLVEEERKSGIYISVLGFGMGNYRDDMTETIANKGNGNYAYIDNIIEAKKVLVNEFGGTFYTVAKDVKFQLEFNPKHVKEYRLVGYENRMLNTEDFEDDQKDAGEVGSGHTVTVFYEIVPTKGKNENTLRYQKQELNEKGKKGNEIAFLKIRYKNPDSKTNKSIEVSQPIDFQLKELLKTSDNFRFAAAVAEFGMLLRNSEFKANSSYEQVINLAQNALADDKEGYRKEFIRLVESAKLLKNE</sequence>
<dbReference type="InterPro" id="IPR036465">
    <property type="entry name" value="vWFA_dom_sf"/>
</dbReference>
<accession>A0A0B7HNF2</accession>
<dbReference type="SMART" id="SM00327">
    <property type="entry name" value="VWA"/>
    <property type="match status" value="1"/>
</dbReference>
<dbReference type="EMBL" id="CDOE01000073">
    <property type="protein sequence ID" value="CEN39033.1"/>
    <property type="molecule type" value="Genomic_DNA"/>
</dbReference>
<dbReference type="PANTHER" id="PTHR10579">
    <property type="entry name" value="CALCIUM-ACTIVATED CHLORIDE CHANNEL REGULATOR"/>
    <property type="match status" value="1"/>
</dbReference>
<protein>
    <submittedName>
        <fullName evidence="1">Uncharacterized protein</fullName>
    </submittedName>
</protein>
<dbReference type="InterPro" id="IPR051266">
    <property type="entry name" value="CLCR"/>
</dbReference>
<dbReference type="Pfam" id="PF12034">
    <property type="entry name" value="YfbK_C"/>
    <property type="match status" value="1"/>
</dbReference>
<dbReference type="Pfam" id="PF00092">
    <property type="entry name" value="VWA"/>
    <property type="match status" value="1"/>
</dbReference>
<dbReference type="Gene3D" id="3.40.50.410">
    <property type="entry name" value="von Willebrand factor, type A domain"/>
    <property type="match status" value="1"/>
</dbReference>
<dbReference type="CDD" id="cd01465">
    <property type="entry name" value="vWA_subgroup"/>
    <property type="match status" value="1"/>
</dbReference>
<dbReference type="SUPFAM" id="SSF49464">
    <property type="entry name" value="Carboxypeptidase regulatory domain-like"/>
    <property type="match status" value="1"/>
</dbReference>
<dbReference type="InterPro" id="IPR022156">
    <property type="entry name" value="Uncharacterised_YfbK_N"/>
</dbReference>
<dbReference type="AlphaFoldDB" id="A0A0B7HNF2"/>
<name>A0A0B7HNF2_9FLAO</name>
<dbReference type="FunFam" id="2.60.40.1120:FF:000003">
    <property type="entry name" value="Outer membrane protein Omp121"/>
    <property type="match status" value="1"/>
</dbReference>
<evidence type="ECO:0000313" key="1">
    <source>
        <dbReference type="EMBL" id="CEN39033.1"/>
    </source>
</evidence>
<dbReference type="Gene3D" id="2.60.40.1120">
    <property type="entry name" value="Carboxypeptidase-like, regulatory domain"/>
    <property type="match status" value="1"/>
</dbReference>
<dbReference type="PROSITE" id="PS50234">
    <property type="entry name" value="VWFA"/>
    <property type="match status" value="1"/>
</dbReference>
<dbReference type="Pfam" id="PF13715">
    <property type="entry name" value="CarbopepD_reg_2"/>
    <property type="match status" value="1"/>
</dbReference>